<dbReference type="Proteomes" id="UP000243451">
    <property type="component" value="Unassembled WGS sequence"/>
</dbReference>
<dbReference type="InterPro" id="IPR036890">
    <property type="entry name" value="HATPase_C_sf"/>
</dbReference>
<dbReference type="Gene3D" id="3.30.565.10">
    <property type="entry name" value="Histidine kinase-like ATPase, C-terminal domain"/>
    <property type="match status" value="1"/>
</dbReference>
<dbReference type="PANTHER" id="PTHR34220">
    <property type="entry name" value="SENSOR HISTIDINE KINASE YPDA"/>
    <property type="match status" value="1"/>
</dbReference>
<feature type="transmembrane region" description="Helical" evidence="1">
    <location>
        <begin position="129"/>
        <end position="148"/>
    </location>
</feature>
<keyword evidence="3" id="KW-0808">Transferase</keyword>
<name>A0A2P4EVS1_9GAMM</name>
<gene>
    <name evidence="3" type="ORF">C1949_08395</name>
</gene>
<accession>A0A2P4EVS1</accession>
<evidence type="ECO:0000313" key="3">
    <source>
        <dbReference type="EMBL" id="POB03715.1"/>
    </source>
</evidence>
<feature type="transmembrane region" description="Helical" evidence="1">
    <location>
        <begin position="58"/>
        <end position="76"/>
    </location>
</feature>
<dbReference type="SUPFAM" id="SSF55874">
    <property type="entry name" value="ATPase domain of HSP90 chaperone/DNA topoisomerase II/histidine kinase"/>
    <property type="match status" value="1"/>
</dbReference>
<dbReference type="GO" id="GO:0000155">
    <property type="term" value="F:phosphorelay sensor kinase activity"/>
    <property type="evidence" value="ECO:0007669"/>
    <property type="project" value="InterPro"/>
</dbReference>
<dbReference type="EMBL" id="PPSK01000006">
    <property type="protein sequence ID" value="POB03715.1"/>
    <property type="molecule type" value="Genomic_DNA"/>
</dbReference>
<proteinExistence type="predicted"/>
<comment type="caution">
    <text evidence="3">The sequence shown here is derived from an EMBL/GenBank/DDBJ whole genome shotgun (WGS) entry which is preliminary data.</text>
</comment>
<feature type="transmembrane region" description="Helical" evidence="1">
    <location>
        <begin position="20"/>
        <end position="46"/>
    </location>
</feature>
<protein>
    <submittedName>
        <fullName evidence="3">Alginate O-acetyltransferase</fullName>
    </submittedName>
</protein>
<dbReference type="Pfam" id="PF06580">
    <property type="entry name" value="His_kinase"/>
    <property type="match status" value="1"/>
</dbReference>
<dbReference type="RefSeq" id="WP_104738036.1">
    <property type="nucleotide sequence ID" value="NZ_BMHR01000007.1"/>
</dbReference>
<organism evidence="3 4">
    <name type="scientific">Halopseudomonas oceani</name>
    <dbReference type="NCBI Taxonomy" id="1708783"/>
    <lineage>
        <taxon>Bacteria</taxon>
        <taxon>Pseudomonadati</taxon>
        <taxon>Pseudomonadota</taxon>
        <taxon>Gammaproteobacteria</taxon>
        <taxon>Pseudomonadales</taxon>
        <taxon>Pseudomonadaceae</taxon>
        <taxon>Halopseudomonas</taxon>
    </lineage>
</organism>
<feature type="domain" description="Signal transduction histidine kinase internal region" evidence="2">
    <location>
        <begin position="164"/>
        <end position="240"/>
    </location>
</feature>
<dbReference type="InterPro" id="IPR050640">
    <property type="entry name" value="Bact_2-comp_sensor_kinase"/>
</dbReference>
<keyword evidence="1" id="KW-0812">Transmembrane</keyword>
<reference evidence="3 4" key="1">
    <citation type="submission" date="2018-01" db="EMBL/GenBank/DDBJ databases">
        <title>Draft genome of the type strain Pseudomonas oceani DSM 100277 isolated from the deep water in Okinawa trough, northwestern Pacific Ocean.</title>
        <authorList>
            <person name="Gomila M."/>
            <person name="Mulet M."/>
            <person name="Garcia-Valdes E."/>
            <person name="Lalucat J."/>
        </authorList>
    </citation>
    <scope>NUCLEOTIDE SEQUENCE [LARGE SCALE GENOMIC DNA]</scope>
    <source>
        <strain evidence="3 4">DSM 100277</strain>
    </source>
</reference>
<keyword evidence="1" id="KW-0472">Membrane</keyword>
<feature type="transmembrane region" description="Helical" evidence="1">
    <location>
        <begin position="88"/>
        <end position="109"/>
    </location>
</feature>
<evidence type="ECO:0000313" key="4">
    <source>
        <dbReference type="Proteomes" id="UP000243451"/>
    </source>
</evidence>
<dbReference type="InterPro" id="IPR010559">
    <property type="entry name" value="Sig_transdc_His_kin_internal"/>
</dbReference>
<sequence>MKNGFWTLLKQPYDGEDFFLPDLCSSVAVFTLIILAQLVVLVWVLAQPVAGVFDWLQLAMASLFVQWIVLLSAALLCRLRGWMQRRPLALAVAVCFAVVIAPTLLFTVLGDWVVYRGMQGALHWEAEQLLRHGLIALIMTSLLLRYFYLQQQWQRQNQAELRSRLQALQSRIRPHFLFNSLNSIASLIEIEPAKAEQAVLDLSDLFRANLARPDTLSSWGEERALCEGYLRIEQYRFGERMRVHWAVADLPDDVPMPLLTLQPLLENAILHGLQPRVDGGDIHIEGRLQNGLVELVVRNTCPEQTGAHHGAQMAMGNIRARLQALFGEQSELEGWREGECFFSRLVYPVRQRPTMAEKSLSNESIDR</sequence>
<evidence type="ECO:0000259" key="2">
    <source>
        <dbReference type="Pfam" id="PF06580"/>
    </source>
</evidence>
<keyword evidence="4" id="KW-1185">Reference proteome</keyword>
<dbReference type="AlphaFoldDB" id="A0A2P4EVS1"/>
<dbReference type="GO" id="GO:0016020">
    <property type="term" value="C:membrane"/>
    <property type="evidence" value="ECO:0007669"/>
    <property type="project" value="InterPro"/>
</dbReference>
<keyword evidence="1" id="KW-1133">Transmembrane helix</keyword>
<evidence type="ECO:0000256" key="1">
    <source>
        <dbReference type="SAM" id="Phobius"/>
    </source>
</evidence>
<dbReference type="PANTHER" id="PTHR34220:SF7">
    <property type="entry name" value="SENSOR HISTIDINE KINASE YPDA"/>
    <property type="match status" value="1"/>
</dbReference>
<dbReference type="OrthoDB" id="2514702at2"/>